<dbReference type="GO" id="GO:0006874">
    <property type="term" value="P:intracellular calcium ion homeostasis"/>
    <property type="evidence" value="ECO:0007669"/>
    <property type="project" value="TreeGrafter"/>
</dbReference>
<feature type="transmembrane region" description="Helical" evidence="5">
    <location>
        <begin position="127"/>
        <end position="145"/>
    </location>
</feature>
<evidence type="ECO:0000256" key="4">
    <source>
        <dbReference type="ARBA" id="ARBA00023136"/>
    </source>
</evidence>
<evidence type="ECO:0000313" key="8">
    <source>
        <dbReference type="Proteomes" id="UP000179164"/>
    </source>
</evidence>
<feature type="domain" description="Sodium/calcium exchanger membrane region" evidence="6">
    <location>
        <begin position="174"/>
        <end position="313"/>
    </location>
</feature>
<evidence type="ECO:0000256" key="1">
    <source>
        <dbReference type="ARBA" id="ARBA00004141"/>
    </source>
</evidence>
<comment type="caution">
    <text evidence="7">The sequence shown here is derived from an EMBL/GenBank/DDBJ whole genome shotgun (WGS) entry which is preliminary data.</text>
</comment>
<name>A0A1G2B3Z4_9BACT</name>
<dbReference type="AlphaFoldDB" id="A0A1G2B3Z4"/>
<dbReference type="Proteomes" id="UP000179164">
    <property type="component" value="Unassembled WGS sequence"/>
</dbReference>
<accession>A0A1G2B3Z4</accession>
<evidence type="ECO:0000313" key="7">
    <source>
        <dbReference type="EMBL" id="OGY82947.1"/>
    </source>
</evidence>
<feature type="transmembrane region" description="Helical" evidence="5">
    <location>
        <begin position="35"/>
        <end position="56"/>
    </location>
</feature>
<dbReference type="GO" id="GO:0008273">
    <property type="term" value="F:calcium, potassium:sodium antiporter activity"/>
    <property type="evidence" value="ECO:0007669"/>
    <property type="project" value="TreeGrafter"/>
</dbReference>
<evidence type="ECO:0000256" key="3">
    <source>
        <dbReference type="ARBA" id="ARBA00022989"/>
    </source>
</evidence>
<organism evidence="7 8">
    <name type="scientific">Candidatus Kerfeldbacteria bacterium RIFCSPLOWO2_01_FULL_48_11</name>
    <dbReference type="NCBI Taxonomy" id="1798543"/>
    <lineage>
        <taxon>Bacteria</taxon>
        <taxon>Candidatus Kerfeldiibacteriota</taxon>
    </lineage>
</organism>
<evidence type="ECO:0000256" key="2">
    <source>
        <dbReference type="ARBA" id="ARBA00022692"/>
    </source>
</evidence>
<feature type="transmembrane region" description="Helical" evidence="5">
    <location>
        <begin position="104"/>
        <end position="120"/>
    </location>
</feature>
<dbReference type="Pfam" id="PF01699">
    <property type="entry name" value="Na_Ca_ex"/>
    <property type="match status" value="2"/>
</dbReference>
<proteinExistence type="predicted"/>
<dbReference type="GO" id="GO:0005886">
    <property type="term" value="C:plasma membrane"/>
    <property type="evidence" value="ECO:0007669"/>
    <property type="project" value="TreeGrafter"/>
</dbReference>
<comment type="subcellular location">
    <subcellularLocation>
        <location evidence="1">Membrane</location>
        <topology evidence="1">Multi-pass membrane protein</topology>
    </subcellularLocation>
</comment>
<dbReference type="STRING" id="1798543.A2898_05005"/>
<dbReference type="PANTHER" id="PTHR10846">
    <property type="entry name" value="SODIUM/POTASSIUM/CALCIUM EXCHANGER"/>
    <property type="match status" value="1"/>
</dbReference>
<evidence type="ECO:0000256" key="5">
    <source>
        <dbReference type="SAM" id="Phobius"/>
    </source>
</evidence>
<dbReference type="PANTHER" id="PTHR10846:SF8">
    <property type="entry name" value="INNER MEMBRANE PROTEIN YRBG"/>
    <property type="match status" value="1"/>
</dbReference>
<feature type="transmembrane region" description="Helical" evidence="5">
    <location>
        <begin position="237"/>
        <end position="260"/>
    </location>
</feature>
<dbReference type="GO" id="GO:0005262">
    <property type="term" value="F:calcium channel activity"/>
    <property type="evidence" value="ECO:0007669"/>
    <property type="project" value="TreeGrafter"/>
</dbReference>
<dbReference type="Gene3D" id="1.20.1420.30">
    <property type="entry name" value="NCX, central ion-binding region"/>
    <property type="match status" value="2"/>
</dbReference>
<sequence>MLFNIILLCIGLLLLYWGGSTLIQSARRTAGLLGVSALVISLTVVAFSTSAPELLVSVMASFQGESGIALGNVIGSNIANVGLILGLALLIWPIKSDEKVLRKEYPLLIIVSVLLLLFSLDMRLERWEGYLMLLLFLLYVVYYIWTSEKSIGEKIKGVLPKDTPDFRKKVINGIVFICLSGAALILGSKLLVDSSVEIARAVGVSELVIGLSIVAIGTSLPELATVITASLKHDEKVTLGTILGSNIFNILLILSIAIIIRPITIPASFLRFDVLMMVLFSLAVYPILPKQIRTTRFFGVIFLVWYGTYIAVKFIV</sequence>
<feature type="transmembrane region" description="Helical" evidence="5">
    <location>
        <begin position="272"/>
        <end position="288"/>
    </location>
</feature>
<feature type="domain" description="Sodium/calcium exchanger membrane region" evidence="6">
    <location>
        <begin position="5"/>
        <end position="145"/>
    </location>
</feature>
<dbReference type="InterPro" id="IPR044880">
    <property type="entry name" value="NCX_ion-bd_dom_sf"/>
</dbReference>
<feature type="transmembrane region" description="Helical" evidence="5">
    <location>
        <begin position="68"/>
        <end position="92"/>
    </location>
</feature>
<dbReference type="NCBIfam" id="TIGR00367">
    <property type="entry name" value="calcium/sodium antiporter"/>
    <property type="match status" value="1"/>
</dbReference>
<gene>
    <name evidence="7" type="ORF">A2898_05005</name>
</gene>
<reference evidence="7 8" key="1">
    <citation type="journal article" date="2016" name="Nat. Commun.">
        <title>Thousands of microbial genomes shed light on interconnected biogeochemical processes in an aquifer system.</title>
        <authorList>
            <person name="Anantharaman K."/>
            <person name="Brown C.T."/>
            <person name="Hug L.A."/>
            <person name="Sharon I."/>
            <person name="Castelle C.J."/>
            <person name="Probst A.J."/>
            <person name="Thomas B.C."/>
            <person name="Singh A."/>
            <person name="Wilkins M.J."/>
            <person name="Karaoz U."/>
            <person name="Brodie E.L."/>
            <person name="Williams K.H."/>
            <person name="Hubbard S.S."/>
            <person name="Banfield J.F."/>
        </authorList>
    </citation>
    <scope>NUCLEOTIDE SEQUENCE [LARGE SCALE GENOMIC DNA]</scope>
</reference>
<protein>
    <recommendedName>
        <fullName evidence="6">Sodium/calcium exchanger membrane region domain-containing protein</fullName>
    </recommendedName>
</protein>
<evidence type="ECO:0000259" key="6">
    <source>
        <dbReference type="Pfam" id="PF01699"/>
    </source>
</evidence>
<dbReference type="InterPro" id="IPR004837">
    <property type="entry name" value="NaCa_Exmemb"/>
</dbReference>
<keyword evidence="4 5" id="KW-0472">Membrane</keyword>
<feature type="transmembrane region" description="Helical" evidence="5">
    <location>
        <begin position="170"/>
        <end position="191"/>
    </location>
</feature>
<keyword evidence="2 5" id="KW-0812">Transmembrane</keyword>
<feature type="transmembrane region" description="Helical" evidence="5">
    <location>
        <begin position="294"/>
        <end position="312"/>
    </location>
</feature>
<keyword evidence="3 5" id="KW-1133">Transmembrane helix</keyword>
<dbReference type="InterPro" id="IPR004481">
    <property type="entry name" value="K/Na/Ca-exchanger"/>
</dbReference>
<dbReference type="EMBL" id="MHKE01000017">
    <property type="protein sequence ID" value="OGY82947.1"/>
    <property type="molecule type" value="Genomic_DNA"/>
</dbReference>